<keyword evidence="2" id="KW-0479">Metal-binding</keyword>
<keyword evidence="3" id="KW-0378">Hydrolase</keyword>
<gene>
    <name evidence="6" type="ORF">ACFPFM_13590</name>
</gene>
<dbReference type="RefSeq" id="WP_344033907.1">
    <property type="nucleotide sequence ID" value="NZ_BAAAKE010000001.1"/>
</dbReference>
<comment type="similarity">
    <text evidence="1">Belongs to the metallo-beta-lactamase superfamily.</text>
</comment>
<organism evidence="6 7">
    <name type="scientific">Saccharothrix xinjiangensis</name>
    <dbReference type="NCBI Taxonomy" id="204798"/>
    <lineage>
        <taxon>Bacteria</taxon>
        <taxon>Bacillati</taxon>
        <taxon>Actinomycetota</taxon>
        <taxon>Actinomycetes</taxon>
        <taxon>Pseudonocardiales</taxon>
        <taxon>Pseudonocardiaceae</taxon>
        <taxon>Saccharothrix</taxon>
    </lineage>
</organism>
<evidence type="ECO:0000256" key="1">
    <source>
        <dbReference type="ARBA" id="ARBA00007749"/>
    </source>
</evidence>
<evidence type="ECO:0000313" key="7">
    <source>
        <dbReference type="Proteomes" id="UP001595833"/>
    </source>
</evidence>
<dbReference type="CDD" id="cd07742">
    <property type="entry name" value="metallo-hydrolase-like_MBL-fold"/>
    <property type="match status" value="1"/>
</dbReference>
<dbReference type="InterPro" id="IPR036866">
    <property type="entry name" value="RibonucZ/Hydroxyglut_hydro"/>
</dbReference>
<protein>
    <submittedName>
        <fullName evidence="6">MBL fold metallo-hydrolase</fullName>
    </submittedName>
</protein>
<dbReference type="PANTHER" id="PTHR42978">
    <property type="entry name" value="QUORUM-QUENCHING LACTONASE YTNP-RELATED-RELATED"/>
    <property type="match status" value="1"/>
</dbReference>
<sequence length="278" mass="30472">MKVHHLNCGTMRPFGGRLVDGLGSVFRRAELVCHVLLLETERDGLVLVDTGLGLADVRTPAATLPARFRHAARPVCDERETAVRRVEALGFAASDVRHVALTHLDVDHAGGVLDFPSARVHVLREELDDSANPRYSPAQWRGADLVPHDPTGEAWFGFEGVRELLPDVLLVPLVGHTRGHTGVAVRAGGRWLLHAGDAYFFHGELEAAPHVPPVLGAFERVMQTVAHRRVENLGRLRELVRDHGAGVDVFCAHDAADLRGRSSRPERAIGRPREPENP</sequence>
<proteinExistence type="inferred from homology"/>
<name>A0ABV9XWM8_9PSEU</name>
<dbReference type="InterPro" id="IPR001279">
    <property type="entry name" value="Metallo-B-lactamas"/>
</dbReference>
<dbReference type="EMBL" id="JBHSJB010000011">
    <property type="protein sequence ID" value="MFC5054785.1"/>
    <property type="molecule type" value="Genomic_DNA"/>
</dbReference>
<evidence type="ECO:0000256" key="3">
    <source>
        <dbReference type="ARBA" id="ARBA00022801"/>
    </source>
</evidence>
<dbReference type="Gene3D" id="3.60.15.10">
    <property type="entry name" value="Ribonuclease Z/Hydroxyacylglutathione hydrolase-like"/>
    <property type="match status" value="1"/>
</dbReference>
<dbReference type="Pfam" id="PF00753">
    <property type="entry name" value="Lactamase_B"/>
    <property type="match status" value="1"/>
</dbReference>
<dbReference type="SMART" id="SM00849">
    <property type="entry name" value="Lactamase_B"/>
    <property type="match status" value="1"/>
</dbReference>
<dbReference type="Proteomes" id="UP001595833">
    <property type="component" value="Unassembled WGS sequence"/>
</dbReference>
<evidence type="ECO:0000256" key="4">
    <source>
        <dbReference type="ARBA" id="ARBA00022833"/>
    </source>
</evidence>
<reference evidence="7" key="1">
    <citation type="journal article" date="2019" name="Int. J. Syst. Evol. Microbiol.">
        <title>The Global Catalogue of Microorganisms (GCM) 10K type strain sequencing project: providing services to taxonomists for standard genome sequencing and annotation.</title>
        <authorList>
            <consortium name="The Broad Institute Genomics Platform"/>
            <consortium name="The Broad Institute Genome Sequencing Center for Infectious Disease"/>
            <person name="Wu L."/>
            <person name="Ma J."/>
        </authorList>
    </citation>
    <scope>NUCLEOTIDE SEQUENCE [LARGE SCALE GENOMIC DNA]</scope>
    <source>
        <strain evidence="7">KCTC 12848</strain>
    </source>
</reference>
<evidence type="ECO:0000259" key="5">
    <source>
        <dbReference type="SMART" id="SM00849"/>
    </source>
</evidence>
<accession>A0ABV9XWM8</accession>
<comment type="caution">
    <text evidence="6">The sequence shown here is derived from an EMBL/GenBank/DDBJ whole genome shotgun (WGS) entry which is preliminary data.</text>
</comment>
<evidence type="ECO:0000313" key="6">
    <source>
        <dbReference type="EMBL" id="MFC5054785.1"/>
    </source>
</evidence>
<evidence type="ECO:0000256" key="2">
    <source>
        <dbReference type="ARBA" id="ARBA00022723"/>
    </source>
</evidence>
<feature type="domain" description="Metallo-beta-lactamase" evidence="5">
    <location>
        <begin position="32"/>
        <end position="253"/>
    </location>
</feature>
<dbReference type="InterPro" id="IPR051013">
    <property type="entry name" value="MBL_superfamily_lactonases"/>
</dbReference>
<dbReference type="PANTHER" id="PTHR42978:SF3">
    <property type="entry name" value="BLR3078 PROTEIN"/>
    <property type="match status" value="1"/>
</dbReference>
<dbReference type="SUPFAM" id="SSF56281">
    <property type="entry name" value="Metallo-hydrolase/oxidoreductase"/>
    <property type="match status" value="1"/>
</dbReference>
<keyword evidence="4" id="KW-0862">Zinc</keyword>
<keyword evidence="7" id="KW-1185">Reference proteome</keyword>